<reference evidence="1" key="1">
    <citation type="submission" date="2021-06" db="EMBL/GenBank/DDBJ databases">
        <authorList>
            <person name="Kallberg Y."/>
            <person name="Tangrot J."/>
            <person name="Rosling A."/>
        </authorList>
    </citation>
    <scope>NUCLEOTIDE SEQUENCE</scope>
    <source>
        <strain evidence="1">MA453B</strain>
    </source>
</reference>
<name>A0A9N9DTT2_9GLOM</name>
<comment type="caution">
    <text evidence="1">The sequence shown here is derived from an EMBL/GenBank/DDBJ whole genome shotgun (WGS) entry which is preliminary data.</text>
</comment>
<dbReference type="OrthoDB" id="5330842at2759"/>
<evidence type="ECO:0000313" key="1">
    <source>
        <dbReference type="EMBL" id="CAG8648005.1"/>
    </source>
</evidence>
<sequence>MSASSLGVMLATPSGVAPSAPLGVTSFVSLDAASVALSGAVHGIVNIDCKKRSEVESATFNFHIKKASAYKVDNDIMKEIHKFPLPFQNLLIREACSVINRLEKGKGMPGLTLLDCHCLFYNQYLLPCKHIFHENMYSNKLLTAKVWKIFQEMFEEKQQKGAENRRVSVVELTKRIRDRYWRVEESGDIRR</sequence>
<dbReference type="AlphaFoldDB" id="A0A9N9DTT2"/>
<protein>
    <submittedName>
        <fullName evidence="1">6937_t:CDS:1</fullName>
    </submittedName>
</protein>
<evidence type="ECO:0000313" key="2">
    <source>
        <dbReference type="Proteomes" id="UP000789405"/>
    </source>
</evidence>
<organism evidence="1 2">
    <name type="scientific">Dentiscutata erythropus</name>
    <dbReference type="NCBI Taxonomy" id="1348616"/>
    <lineage>
        <taxon>Eukaryota</taxon>
        <taxon>Fungi</taxon>
        <taxon>Fungi incertae sedis</taxon>
        <taxon>Mucoromycota</taxon>
        <taxon>Glomeromycotina</taxon>
        <taxon>Glomeromycetes</taxon>
        <taxon>Diversisporales</taxon>
        <taxon>Gigasporaceae</taxon>
        <taxon>Dentiscutata</taxon>
    </lineage>
</organism>
<proteinExistence type="predicted"/>
<gene>
    <name evidence="1" type="ORF">DERYTH_LOCUS10026</name>
</gene>
<keyword evidence="2" id="KW-1185">Reference proteome</keyword>
<accession>A0A9N9DTT2</accession>
<dbReference type="Proteomes" id="UP000789405">
    <property type="component" value="Unassembled WGS sequence"/>
</dbReference>
<feature type="non-terminal residue" evidence="1">
    <location>
        <position position="191"/>
    </location>
</feature>
<dbReference type="EMBL" id="CAJVPY010005670">
    <property type="protein sequence ID" value="CAG8648005.1"/>
    <property type="molecule type" value="Genomic_DNA"/>
</dbReference>